<dbReference type="GO" id="GO:0006865">
    <property type="term" value="P:amino acid transport"/>
    <property type="evidence" value="ECO:0007669"/>
    <property type="project" value="UniProtKB-KW"/>
</dbReference>
<keyword evidence="7 9" id="KW-1133">Transmembrane helix</keyword>
<sequence length="479" mass="52424">MSISQDNHPDDVVGAAPVPEEQQLQRGLSNRHLQLMALGGAIGTGMFMGSSDTINQAGPSAMLVYAVIGFFLYFMMRAMGEMLLSNLKYKSFRDIAEDILGPAGGFMAGWTYWFAWIVAAMADLAAITGYAQFWWKKVPLWLPAVALAVVLFVLNVVAVRFFGEAEFWFALIKLVAVGALLIVAIWLLATAFVSPDGHAARIDNLWNDGGFFPNGVMGFLGGFQIAFFAFVGLEVVGTAAAETKDPTKTLPKAINAIPVRLALFYVLALAAIAAVIPWRQVVPGESPFVAMFGLAGFGAAASVMNFVLLTAAASSDNSGLYSTSRMMYGLAVDGQAPKAFARLSRRSVPQNALICSCLLLLCGVVFLYTSESIIAAFKLVTSITSILFLFIWALIVVCYLVYRRKHPELHAKSTYKMPFGVFMSWAVLVFFAVSVVILCFYEDTRQAVFITPIWFILLGICYLVYRARHGTQRTTHYQQ</sequence>
<dbReference type="RefSeq" id="WP_124843446.1">
    <property type="nucleotide sequence ID" value="NZ_RQZG01000004.1"/>
</dbReference>
<dbReference type="InterPro" id="IPR004841">
    <property type="entry name" value="AA-permease/SLC12A_dom"/>
</dbReference>
<keyword evidence="6" id="KW-0029">Amino-acid transport</keyword>
<comment type="similarity">
    <text evidence="2">Belongs to the amino acid-polyamine-organocation (APC) superfamily. Amino acid transporter (AAT) (TC 2.A.3.1) family.</text>
</comment>
<dbReference type="EMBL" id="RQZG01000004">
    <property type="protein sequence ID" value="RRD05988.1"/>
    <property type="molecule type" value="Genomic_DNA"/>
</dbReference>
<dbReference type="GO" id="GO:0055085">
    <property type="term" value="P:transmembrane transport"/>
    <property type="evidence" value="ECO:0007669"/>
    <property type="project" value="InterPro"/>
</dbReference>
<dbReference type="FunFam" id="1.20.1740.10:FF:000001">
    <property type="entry name" value="Amino acid permease"/>
    <property type="match status" value="1"/>
</dbReference>
<feature type="transmembrane region" description="Helical" evidence="9">
    <location>
        <begin position="422"/>
        <end position="441"/>
    </location>
</feature>
<keyword evidence="3" id="KW-0813">Transport</keyword>
<comment type="caution">
    <text evidence="11">The sequence shown here is derived from an EMBL/GenBank/DDBJ whole genome shotgun (WGS) entry which is preliminary data.</text>
</comment>
<protein>
    <submittedName>
        <fullName evidence="11">Amino acid permease</fullName>
    </submittedName>
</protein>
<feature type="transmembrane region" description="Helical" evidence="9">
    <location>
        <begin position="257"/>
        <end position="276"/>
    </location>
</feature>
<accession>A0A3P1T9M1</accession>
<feature type="transmembrane region" description="Helical" evidence="9">
    <location>
        <begin position="447"/>
        <end position="465"/>
    </location>
</feature>
<evidence type="ECO:0000313" key="12">
    <source>
        <dbReference type="Proteomes" id="UP000280819"/>
    </source>
</evidence>
<dbReference type="PANTHER" id="PTHR43495:SF2">
    <property type="entry name" value="D-SERINE_D-ALANINE_GLYCINE TRANSPORTER"/>
    <property type="match status" value="1"/>
</dbReference>
<feature type="domain" description="Amino acid permease/ SLC12A" evidence="10">
    <location>
        <begin position="32"/>
        <end position="468"/>
    </location>
</feature>
<evidence type="ECO:0000256" key="3">
    <source>
        <dbReference type="ARBA" id="ARBA00022448"/>
    </source>
</evidence>
<proteinExistence type="inferred from homology"/>
<feature type="transmembrane region" description="Helical" evidence="9">
    <location>
        <begin position="141"/>
        <end position="162"/>
    </location>
</feature>
<organism evidence="11 12">
    <name type="scientific">Arachnia propionica</name>
    <dbReference type="NCBI Taxonomy" id="1750"/>
    <lineage>
        <taxon>Bacteria</taxon>
        <taxon>Bacillati</taxon>
        <taxon>Actinomycetota</taxon>
        <taxon>Actinomycetes</taxon>
        <taxon>Propionibacteriales</taxon>
        <taxon>Propionibacteriaceae</taxon>
        <taxon>Arachnia</taxon>
    </lineage>
</organism>
<feature type="transmembrane region" description="Helical" evidence="9">
    <location>
        <begin position="375"/>
        <end position="402"/>
    </location>
</feature>
<reference evidence="11 12" key="1">
    <citation type="submission" date="2018-11" db="EMBL/GenBank/DDBJ databases">
        <title>Genomes From Bacteria Associated with the Canine Oral Cavity: a Test Case for Automated Genome-Based Taxonomic Assignment.</title>
        <authorList>
            <person name="Coil D.A."/>
            <person name="Jospin G."/>
            <person name="Darling A.E."/>
            <person name="Wallis C."/>
            <person name="Davis I.J."/>
            <person name="Harris S."/>
            <person name="Eisen J.A."/>
            <person name="Holcombe L.J."/>
            <person name="O'Flynn C."/>
        </authorList>
    </citation>
    <scope>NUCLEOTIDE SEQUENCE [LARGE SCALE GENOMIC DNA]</scope>
    <source>
        <strain evidence="11 12">OH887_COT-365</strain>
    </source>
</reference>
<keyword evidence="8 9" id="KW-0472">Membrane</keyword>
<dbReference type="GO" id="GO:0005886">
    <property type="term" value="C:plasma membrane"/>
    <property type="evidence" value="ECO:0007669"/>
    <property type="project" value="UniProtKB-SubCell"/>
</dbReference>
<dbReference type="InterPro" id="IPR004840">
    <property type="entry name" value="Amino_acid_permease_CS"/>
</dbReference>
<dbReference type="Proteomes" id="UP000280819">
    <property type="component" value="Unassembled WGS sequence"/>
</dbReference>
<feature type="transmembrane region" description="Helical" evidence="9">
    <location>
        <begin position="174"/>
        <end position="195"/>
    </location>
</feature>
<evidence type="ECO:0000256" key="5">
    <source>
        <dbReference type="ARBA" id="ARBA00022692"/>
    </source>
</evidence>
<evidence type="ECO:0000259" key="10">
    <source>
        <dbReference type="Pfam" id="PF00324"/>
    </source>
</evidence>
<feature type="transmembrane region" description="Helical" evidence="9">
    <location>
        <begin position="215"/>
        <end position="236"/>
    </location>
</feature>
<evidence type="ECO:0000256" key="2">
    <source>
        <dbReference type="ARBA" id="ARBA00008583"/>
    </source>
</evidence>
<dbReference type="Gene3D" id="1.20.1740.10">
    <property type="entry name" value="Amino acid/polyamine transporter I"/>
    <property type="match status" value="1"/>
</dbReference>
<feature type="transmembrane region" description="Helical" evidence="9">
    <location>
        <begin position="62"/>
        <end position="80"/>
    </location>
</feature>
<evidence type="ECO:0000256" key="7">
    <source>
        <dbReference type="ARBA" id="ARBA00022989"/>
    </source>
</evidence>
<feature type="transmembrane region" description="Helical" evidence="9">
    <location>
        <begin position="352"/>
        <end position="369"/>
    </location>
</feature>
<keyword evidence="5 9" id="KW-0812">Transmembrane</keyword>
<feature type="transmembrane region" description="Helical" evidence="9">
    <location>
        <begin position="113"/>
        <end position="135"/>
    </location>
</feature>
<evidence type="ECO:0000256" key="9">
    <source>
        <dbReference type="SAM" id="Phobius"/>
    </source>
</evidence>
<evidence type="ECO:0000256" key="4">
    <source>
        <dbReference type="ARBA" id="ARBA00022475"/>
    </source>
</evidence>
<dbReference type="PANTHER" id="PTHR43495">
    <property type="entry name" value="GABA PERMEASE"/>
    <property type="match status" value="1"/>
</dbReference>
<dbReference type="PROSITE" id="PS00218">
    <property type="entry name" value="AMINO_ACID_PERMEASE_1"/>
    <property type="match status" value="1"/>
</dbReference>
<evidence type="ECO:0000313" key="11">
    <source>
        <dbReference type="EMBL" id="RRD05988.1"/>
    </source>
</evidence>
<dbReference type="AlphaFoldDB" id="A0A3P1T9M1"/>
<name>A0A3P1T9M1_9ACTN</name>
<comment type="subcellular location">
    <subcellularLocation>
        <location evidence="1">Cell membrane</location>
        <topology evidence="1">Multi-pass membrane protein</topology>
    </subcellularLocation>
</comment>
<gene>
    <name evidence="11" type="ORF">EII34_04705</name>
</gene>
<keyword evidence="4" id="KW-1003">Cell membrane</keyword>
<feature type="transmembrane region" description="Helical" evidence="9">
    <location>
        <begin position="288"/>
        <end position="312"/>
    </location>
</feature>
<evidence type="ECO:0000256" key="1">
    <source>
        <dbReference type="ARBA" id="ARBA00004651"/>
    </source>
</evidence>
<evidence type="ECO:0000256" key="6">
    <source>
        <dbReference type="ARBA" id="ARBA00022970"/>
    </source>
</evidence>
<evidence type="ECO:0000256" key="8">
    <source>
        <dbReference type="ARBA" id="ARBA00023136"/>
    </source>
</evidence>
<dbReference type="OrthoDB" id="5297508at2"/>
<dbReference type="PIRSF" id="PIRSF006060">
    <property type="entry name" value="AA_transporter"/>
    <property type="match status" value="1"/>
</dbReference>
<dbReference type="Pfam" id="PF00324">
    <property type="entry name" value="AA_permease"/>
    <property type="match status" value="1"/>
</dbReference>